<evidence type="ECO:0000313" key="3">
    <source>
        <dbReference type="EMBL" id="PNC57975.1"/>
    </source>
</evidence>
<sequence length="151" mass="15752">MMNTSDSSSPSSCCSGSPSCTAALVLGIIALVLALIGFFPCLGWITLIPAGLLAIIALIMSIVAVSKGSPKGALVVAIIALVLSAVAGIVQAWMASATVTYMEQHQDYVEKKALEIQKELRQMELENREPLRQSGEADGMSPTDGTGSQDL</sequence>
<feature type="transmembrane region" description="Helical" evidence="2">
    <location>
        <begin position="21"/>
        <end position="39"/>
    </location>
</feature>
<dbReference type="AlphaFoldDB" id="A0AAP8TAI1"/>
<dbReference type="RefSeq" id="WP_046436968.1">
    <property type="nucleotide sequence ID" value="NZ_CP024742.1"/>
</dbReference>
<comment type="caution">
    <text evidence="3">The sequence shown here is derived from an EMBL/GenBank/DDBJ whole genome shotgun (WGS) entry which is preliminary data.</text>
</comment>
<feature type="transmembrane region" description="Helical" evidence="2">
    <location>
        <begin position="72"/>
        <end position="94"/>
    </location>
</feature>
<accession>A0AAP8TAI1</accession>
<feature type="transmembrane region" description="Helical" evidence="2">
    <location>
        <begin position="45"/>
        <end position="65"/>
    </location>
</feature>
<evidence type="ECO:0000313" key="4">
    <source>
        <dbReference type="Proteomes" id="UP000235914"/>
    </source>
</evidence>
<reference evidence="3 4" key="1">
    <citation type="journal article" date="2017" name="BMC Genomics">
        <title>Genome sequencing of 39 Akkermansia muciniphila isolates reveals its population structure, genomic and functional diverisity, and global distribution in mammalian gut microbiotas.</title>
        <authorList>
            <person name="Guo X."/>
            <person name="Li S."/>
            <person name="Zhang J."/>
            <person name="Wu F."/>
            <person name="Li X."/>
            <person name="Wu D."/>
            <person name="Zhang M."/>
            <person name="Ou Z."/>
            <person name="Jie Z."/>
            <person name="Yan Q."/>
            <person name="Li P."/>
            <person name="Yi J."/>
            <person name="Peng Y."/>
        </authorList>
    </citation>
    <scope>NUCLEOTIDE SEQUENCE [LARGE SCALE GENOMIC DNA]</scope>
    <source>
        <strain evidence="3 4">GP43</strain>
    </source>
</reference>
<protein>
    <submittedName>
        <fullName evidence="3">Uncharacterized protein</fullName>
    </submittedName>
</protein>
<evidence type="ECO:0000256" key="1">
    <source>
        <dbReference type="SAM" id="MobiDB-lite"/>
    </source>
</evidence>
<keyword evidence="2" id="KW-0812">Transmembrane</keyword>
<organism evidence="3 4">
    <name type="scientific">Akkermansia muciniphila</name>
    <dbReference type="NCBI Taxonomy" id="239935"/>
    <lineage>
        <taxon>Bacteria</taxon>
        <taxon>Pseudomonadati</taxon>
        <taxon>Verrucomicrobiota</taxon>
        <taxon>Verrucomicrobiia</taxon>
        <taxon>Verrucomicrobiales</taxon>
        <taxon>Akkermansiaceae</taxon>
        <taxon>Akkermansia</taxon>
    </lineage>
</organism>
<dbReference type="EMBL" id="PJKN01000001">
    <property type="protein sequence ID" value="PNC57975.1"/>
    <property type="molecule type" value="Genomic_DNA"/>
</dbReference>
<proteinExistence type="predicted"/>
<keyword evidence="2" id="KW-1133">Transmembrane helix</keyword>
<feature type="region of interest" description="Disordered" evidence="1">
    <location>
        <begin position="127"/>
        <end position="151"/>
    </location>
</feature>
<evidence type="ECO:0000256" key="2">
    <source>
        <dbReference type="SAM" id="Phobius"/>
    </source>
</evidence>
<gene>
    <name evidence="3" type="ORF">CXU09_02670</name>
</gene>
<keyword evidence="2" id="KW-0472">Membrane</keyword>
<name>A0AAP8TAI1_9BACT</name>
<dbReference type="Proteomes" id="UP000235914">
    <property type="component" value="Unassembled WGS sequence"/>
</dbReference>